<dbReference type="SUPFAM" id="SSF55073">
    <property type="entry name" value="Nucleotide cyclase"/>
    <property type="match status" value="1"/>
</dbReference>
<dbReference type="Pfam" id="PF00990">
    <property type="entry name" value="GGDEF"/>
    <property type="match status" value="1"/>
</dbReference>
<evidence type="ECO:0000256" key="2">
    <source>
        <dbReference type="ARBA" id="ARBA00029839"/>
    </source>
</evidence>
<dbReference type="InterPro" id="IPR044398">
    <property type="entry name" value="Globin-sensor_dom"/>
</dbReference>
<dbReference type="GO" id="GO:0019825">
    <property type="term" value="F:oxygen binding"/>
    <property type="evidence" value="ECO:0007669"/>
    <property type="project" value="InterPro"/>
</dbReference>
<evidence type="ECO:0000313" key="4">
    <source>
        <dbReference type="EMBL" id="VAW83970.1"/>
    </source>
</evidence>
<proteinExistence type="predicted"/>
<dbReference type="InterPro" id="IPR039379">
    <property type="entry name" value="Protoglobin_sensor_dom"/>
</dbReference>
<dbReference type="Pfam" id="PF11563">
    <property type="entry name" value="Protoglobin"/>
    <property type="match status" value="1"/>
</dbReference>
<dbReference type="GO" id="GO:0005886">
    <property type="term" value="C:plasma membrane"/>
    <property type="evidence" value="ECO:0007669"/>
    <property type="project" value="TreeGrafter"/>
</dbReference>
<dbReference type="PANTHER" id="PTHR45138:SF9">
    <property type="entry name" value="DIGUANYLATE CYCLASE DGCM-RELATED"/>
    <property type="match status" value="1"/>
</dbReference>
<dbReference type="GO" id="GO:0052621">
    <property type="term" value="F:diguanylate cyclase activity"/>
    <property type="evidence" value="ECO:0007669"/>
    <property type="project" value="TreeGrafter"/>
</dbReference>
<evidence type="ECO:0000259" key="3">
    <source>
        <dbReference type="PROSITE" id="PS50887"/>
    </source>
</evidence>
<organism evidence="4">
    <name type="scientific">hydrothermal vent metagenome</name>
    <dbReference type="NCBI Taxonomy" id="652676"/>
    <lineage>
        <taxon>unclassified sequences</taxon>
        <taxon>metagenomes</taxon>
        <taxon>ecological metagenomes</taxon>
    </lineage>
</organism>
<accession>A0A3B0Z4L4</accession>
<dbReference type="CDD" id="cd01068">
    <property type="entry name" value="globin_sensor"/>
    <property type="match status" value="1"/>
</dbReference>
<reference evidence="4" key="1">
    <citation type="submission" date="2018-06" db="EMBL/GenBank/DDBJ databases">
        <authorList>
            <person name="Zhirakovskaya E."/>
        </authorList>
    </citation>
    <scope>NUCLEOTIDE SEQUENCE</scope>
</reference>
<dbReference type="InterPro" id="IPR043128">
    <property type="entry name" value="Rev_trsase/Diguanyl_cyclase"/>
</dbReference>
<dbReference type="PROSITE" id="PS50887">
    <property type="entry name" value="GGDEF"/>
    <property type="match status" value="1"/>
</dbReference>
<dbReference type="FunFam" id="3.30.70.270:FF:000001">
    <property type="entry name" value="Diguanylate cyclase domain protein"/>
    <property type="match status" value="1"/>
</dbReference>
<dbReference type="InterPro" id="IPR050469">
    <property type="entry name" value="Diguanylate_Cyclase"/>
</dbReference>
<dbReference type="GO" id="GO:0020037">
    <property type="term" value="F:heme binding"/>
    <property type="evidence" value="ECO:0007669"/>
    <property type="project" value="InterPro"/>
</dbReference>
<dbReference type="CDD" id="cd01949">
    <property type="entry name" value="GGDEF"/>
    <property type="match status" value="1"/>
</dbReference>
<dbReference type="NCBIfam" id="TIGR00254">
    <property type="entry name" value="GGDEF"/>
    <property type="match status" value="1"/>
</dbReference>
<dbReference type="AlphaFoldDB" id="A0A3B0Z4L4"/>
<dbReference type="InterPro" id="IPR029787">
    <property type="entry name" value="Nucleotide_cyclase"/>
</dbReference>
<dbReference type="EMBL" id="UOFO01000030">
    <property type="protein sequence ID" value="VAW83970.1"/>
    <property type="molecule type" value="Genomic_DNA"/>
</dbReference>
<dbReference type="InterPro" id="IPR009050">
    <property type="entry name" value="Globin-like_sf"/>
</dbReference>
<dbReference type="GO" id="GO:0043709">
    <property type="term" value="P:cell adhesion involved in single-species biofilm formation"/>
    <property type="evidence" value="ECO:0007669"/>
    <property type="project" value="TreeGrafter"/>
</dbReference>
<dbReference type="Gene3D" id="3.30.70.270">
    <property type="match status" value="1"/>
</dbReference>
<sequence>MRNRYCKEFGFDSRGIKTRLQLIGLGDADLELCDTLQKQVIIPNIDEIIEQFYVYMLNQPEMLLHLDNKKLIDNLKKTQTNYLLSLGKGFNSADYFEERLRVGLAHAKVRIPPFLYICAYRRLTQLIYEFFPENIKNNNELQQQLYMFVAKITALDMSLAIETYHHTQLNKLEISLETLRQEENHLRHLAETDLLTGVPNYAHVVAILDRSIANAHRDNEPLCVMMADIDFFKQVNDSYGHLTGDSVLREVSKRLRAALRDLDVIGRYGGEEFLVIFTNTHIDTAYEVAERTRKHICESPINLQERSIDISISLGLCGLHQDDDINAIIERADRAMYLAKNAGRNCSKVCTPDAIRR</sequence>
<name>A0A3B0Z4L4_9ZZZZ</name>
<dbReference type="PANTHER" id="PTHR45138">
    <property type="entry name" value="REGULATORY COMPONENTS OF SENSORY TRANSDUCTION SYSTEM"/>
    <property type="match status" value="1"/>
</dbReference>
<dbReference type="SMART" id="SM00267">
    <property type="entry name" value="GGDEF"/>
    <property type="match status" value="1"/>
</dbReference>
<protein>
    <recommendedName>
        <fullName evidence="1">Diguanylate cyclase DosC</fullName>
    </recommendedName>
    <alternativeName>
        <fullName evidence="2">Direct oxygen-sensing cyclase</fullName>
    </alternativeName>
</protein>
<dbReference type="Gene3D" id="1.10.490.10">
    <property type="entry name" value="Globins"/>
    <property type="match status" value="1"/>
</dbReference>
<gene>
    <name evidence="4" type="ORF">MNBD_GAMMA16-1786</name>
</gene>
<dbReference type="SUPFAM" id="SSF46458">
    <property type="entry name" value="Globin-like"/>
    <property type="match status" value="1"/>
</dbReference>
<dbReference type="InterPro" id="IPR012292">
    <property type="entry name" value="Globin/Proto"/>
</dbReference>
<feature type="domain" description="GGDEF" evidence="3">
    <location>
        <begin position="220"/>
        <end position="352"/>
    </location>
</feature>
<evidence type="ECO:0000256" key="1">
    <source>
        <dbReference type="ARBA" id="ARBA00015125"/>
    </source>
</evidence>
<dbReference type="InterPro" id="IPR000160">
    <property type="entry name" value="GGDEF_dom"/>
</dbReference>
<dbReference type="GO" id="GO:1902201">
    <property type="term" value="P:negative regulation of bacterial-type flagellum-dependent cell motility"/>
    <property type="evidence" value="ECO:0007669"/>
    <property type="project" value="TreeGrafter"/>
</dbReference>